<comment type="similarity">
    <text evidence="2 7">Belongs to the MscS (TC 1.A.23) family.</text>
</comment>
<dbReference type="RefSeq" id="WP_192150744.1">
    <property type="nucleotide sequence ID" value="NZ_JACYXI010000020.1"/>
</dbReference>
<dbReference type="InterPro" id="IPR045275">
    <property type="entry name" value="MscS_archaea/bacteria_type"/>
</dbReference>
<dbReference type="Pfam" id="PF21082">
    <property type="entry name" value="MS_channel_3rd"/>
    <property type="match status" value="1"/>
</dbReference>
<evidence type="ECO:0000256" key="6">
    <source>
        <dbReference type="ARBA" id="ARBA00023136"/>
    </source>
</evidence>
<dbReference type="Pfam" id="PF00924">
    <property type="entry name" value="MS_channel_2nd"/>
    <property type="match status" value="1"/>
</dbReference>
<dbReference type="PANTHER" id="PTHR30221">
    <property type="entry name" value="SMALL-CONDUCTANCE MECHANOSENSITIVE CHANNEL"/>
    <property type="match status" value="1"/>
</dbReference>
<organism evidence="11 12">
    <name type="scientific">Roseibium litorale</name>
    <dbReference type="NCBI Taxonomy" id="2803841"/>
    <lineage>
        <taxon>Bacteria</taxon>
        <taxon>Pseudomonadati</taxon>
        <taxon>Pseudomonadota</taxon>
        <taxon>Alphaproteobacteria</taxon>
        <taxon>Hyphomicrobiales</taxon>
        <taxon>Stappiaceae</taxon>
        <taxon>Roseibium</taxon>
    </lineage>
</organism>
<dbReference type="InterPro" id="IPR006686">
    <property type="entry name" value="MscS_channel_CS"/>
</dbReference>
<dbReference type="Proteomes" id="UP000632063">
    <property type="component" value="Unassembled WGS sequence"/>
</dbReference>
<comment type="function">
    <text evidence="7">Mechanosensitive channel that participates in the regulation of osmotic pressure changes within the cell, opening in response to stretch forces in the membrane lipid bilayer, without the need for other proteins. Contributes to normal resistance to hypoosmotic shock. Forms an ion channel of 1.0 nanosiemens conductance with a slight preference for anions.</text>
</comment>
<sequence length="462" mass="50140">MKQNWRGLAAGLFFCLTLSVFSFAGGALAQTPNAQPAIAADGEGVSDRAIQTRLEKIFKELEGLQDVSASVRSGVVTLRGVVNDGPAVKRAEQLAIRVDGVVAVTNELTEETSVSERLVPVYERLQNRLLQAVSYLPLLLVALFFWGLVGFAGYVVAGREWPWSRLAPNAFIADLMRQFVRILFIVVGAVLALDILGATALLGTLLGAAGIVGLAVGFAVRDTVENYIASILLSIRQPFRPKDFIKIGEFDGFVISLTSRATILMEADGNHIRIPNATVFKSTIINYSTNPHRRFSFELGVDPDSDLADALQIGLDTLSAQPFILDDPEADAWIGELGDSNVLLVFAGWIDQRETDLLKARSEAIRLVKGALEAGGIALPEPVYRLRFDPAGAGEGASAALRDQLPPRKETPSRPQRPLRSADKAQDTTADRDVEKKVEQERNATGAEDLLDEKVPDELGRR</sequence>
<dbReference type="InterPro" id="IPR010920">
    <property type="entry name" value="LSM_dom_sf"/>
</dbReference>
<dbReference type="Gene3D" id="1.10.287.1260">
    <property type="match status" value="1"/>
</dbReference>
<feature type="chain" id="PRO_5045165166" description="Small-conductance mechanosensitive channel" evidence="9">
    <location>
        <begin position="25"/>
        <end position="462"/>
    </location>
</feature>
<feature type="signal peptide" evidence="9">
    <location>
        <begin position="1"/>
        <end position="24"/>
    </location>
</feature>
<evidence type="ECO:0000256" key="5">
    <source>
        <dbReference type="ARBA" id="ARBA00022989"/>
    </source>
</evidence>
<dbReference type="InterPro" id="IPR011014">
    <property type="entry name" value="MscS_channel_TM-2"/>
</dbReference>
<dbReference type="PROSITE" id="PS50914">
    <property type="entry name" value="BON"/>
    <property type="match status" value="1"/>
</dbReference>
<gene>
    <name evidence="11" type="ORF">IG616_21395</name>
</gene>
<evidence type="ECO:0000256" key="1">
    <source>
        <dbReference type="ARBA" id="ARBA00004651"/>
    </source>
</evidence>
<keyword evidence="12" id="KW-1185">Reference proteome</keyword>
<dbReference type="SUPFAM" id="SSF82861">
    <property type="entry name" value="Mechanosensitive channel protein MscS (YggB), transmembrane region"/>
    <property type="match status" value="1"/>
</dbReference>
<evidence type="ECO:0000256" key="3">
    <source>
        <dbReference type="ARBA" id="ARBA00022475"/>
    </source>
</evidence>
<dbReference type="Gene3D" id="2.30.30.60">
    <property type="match status" value="1"/>
</dbReference>
<feature type="transmembrane region" description="Helical" evidence="7">
    <location>
        <begin position="135"/>
        <end position="157"/>
    </location>
</feature>
<evidence type="ECO:0000256" key="7">
    <source>
        <dbReference type="RuleBase" id="RU369025"/>
    </source>
</evidence>
<proteinExistence type="inferred from homology"/>
<keyword evidence="7" id="KW-0813">Transport</keyword>
<protein>
    <recommendedName>
        <fullName evidence="7">Small-conductance mechanosensitive channel</fullName>
    </recommendedName>
</protein>
<name>A0ABR9CTH5_9HYPH</name>
<dbReference type="Gene3D" id="3.30.1340.30">
    <property type="match status" value="1"/>
</dbReference>
<dbReference type="Gene3D" id="3.30.70.100">
    <property type="match status" value="1"/>
</dbReference>
<reference evidence="11 12" key="2">
    <citation type="journal article" date="2021" name="Int. J. Syst. Evol. Microbiol.">
        <title>Roseibium litorale sp. nov., isolated from a tidal flat sediment and proposal for the reclassification of Labrenzia polysiphoniae as Roseibium polysiphoniae comb. nov.</title>
        <authorList>
            <person name="Liu Y."/>
            <person name="Pei T."/>
            <person name="Du J."/>
            <person name="Chao M."/>
            <person name="Deng M.R."/>
            <person name="Zhu H."/>
        </authorList>
    </citation>
    <scope>NUCLEOTIDE SEQUENCE [LARGE SCALE GENOMIC DNA]</scope>
    <source>
        <strain evidence="11 12">4C16A</strain>
    </source>
</reference>
<accession>A0ABR9CTH5</accession>
<keyword evidence="9" id="KW-0732">Signal</keyword>
<dbReference type="InterPro" id="IPR006685">
    <property type="entry name" value="MscS_channel_2nd"/>
</dbReference>
<keyword evidence="7" id="KW-0406">Ion transport</keyword>
<dbReference type="EMBL" id="JACYXI010000020">
    <property type="protein sequence ID" value="MBD8894109.1"/>
    <property type="molecule type" value="Genomic_DNA"/>
</dbReference>
<comment type="caution">
    <text evidence="11">The sequence shown here is derived from an EMBL/GenBank/DDBJ whole genome shotgun (WGS) entry which is preliminary data.</text>
</comment>
<keyword evidence="5 7" id="KW-1133">Transmembrane helix</keyword>
<dbReference type="InterPro" id="IPR011066">
    <property type="entry name" value="MscS_channel_C_sf"/>
</dbReference>
<evidence type="ECO:0000256" key="8">
    <source>
        <dbReference type="SAM" id="MobiDB-lite"/>
    </source>
</evidence>
<keyword evidence="7" id="KW-0997">Cell inner membrane</keyword>
<feature type="transmembrane region" description="Helical" evidence="7">
    <location>
        <begin position="178"/>
        <end position="196"/>
    </location>
</feature>
<reference evidence="12" key="1">
    <citation type="submission" date="2020-09" db="EMBL/GenBank/DDBJ databases">
        <title>The genome sequence of strain Labrenzia suaedae 4C16A.</title>
        <authorList>
            <person name="Liu Y."/>
        </authorList>
    </citation>
    <scope>NUCLEOTIDE SEQUENCE [LARGE SCALE GENOMIC DNA]</scope>
    <source>
        <strain evidence="12">4C16A</strain>
    </source>
</reference>
<dbReference type="PANTHER" id="PTHR30221:SF1">
    <property type="entry name" value="SMALL-CONDUCTANCE MECHANOSENSITIVE CHANNEL"/>
    <property type="match status" value="1"/>
</dbReference>
<evidence type="ECO:0000313" key="11">
    <source>
        <dbReference type="EMBL" id="MBD8894109.1"/>
    </source>
</evidence>
<dbReference type="SUPFAM" id="SSF50182">
    <property type="entry name" value="Sm-like ribonucleoproteins"/>
    <property type="match status" value="1"/>
</dbReference>
<dbReference type="InterPro" id="IPR023408">
    <property type="entry name" value="MscS_beta-dom_sf"/>
</dbReference>
<dbReference type="SUPFAM" id="SSF82689">
    <property type="entry name" value="Mechanosensitive channel protein MscS (YggB), C-terminal domain"/>
    <property type="match status" value="1"/>
</dbReference>
<keyword evidence="6 7" id="KW-0472">Membrane</keyword>
<comment type="subcellular location">
    <subcellularLocation>
        <location evidence="7">Cell inner membrane</location>
        <topology evidence="7">Multi-pass membrane protein</topology>
    </subcellularLocation>
    <subcellularLocation>
        <location evidence="1">Cell membrane</location>
        <topology evidence="1">Multi-pass membrane protein</topology>
    </subcellularLocation>
</comment>
<feature type="region of interest" description="Disordered" evidence="8">
    <location>
        <begin position="395"/>
        <end position="462"/>
    </location>
</feature>
<feature type="domain" description="BON" evidence="10">
    <location>
        <begin position="46"/>
        <end position="112"/>
    </location>
</feature>
<keyword evidence="7" id="KW-0407">Ion channel</keyword>
<dbReference type="PROSITE" id="PS01246">
    <property type="entry name" value="UPF0003"/>
    <property type="match status" value="1"/>
</dbReference>
<keyword evidence="4 7" id="KW-0812">Transmembrane</keyword>
<comment type="subunit">
    <text evidence="7">Homoheptamer.</text>
</comment>
<evidence type="ECO:0000259" key="10">
    <source>
        <dbReference type="PROSITE" id="PS50914"/>
    </source>
</evidence>
<comment type="caution">
    <text evidence="7">Lacks conserved residue(s) required for the propagation of feature annotation.</text>
</comment>
<keyword evidence="3" id="KW-1003">Cell membrane</keyword>
<dbReference type="InterPro" id="IPR007055">
    <property type="entry name" value="BON_dom"/>
</dbReference>
<evidence type="ECO:0000313" key="12">
    <source>
        <dbReference type="Proteomes" id="UP000632063"/>
    </source>
</evidence>
<dbReference type="InterPro" id="IPR049278">
    <property type="entry name" value="MS_channel_C"/>
</dbReference>
<evidence type="ECO:0000256" key="4">
    <source>
        <dbReference type="ARBA" id="ARBA00022692"/>
    </source>
</evidence>
<dbReference type="Pfam" id="PF04972">
    <property type="entry name" value="BON"/>
    <property type="match status" value="1"/>
</dbReference>
<feature type="compositionally biased region" description="Basic and acidic residues" evidence="8">
    <location>
        <begin position="452"/>
        <end position="462"/>
    </location>
</feature>
<evidence type="ECO:0000256" key="2">
    <source>
        <dbReference type="ARBA" id="ARBA00008017"/>
    </source>
</evidence>
<feature type="compositionally biased region" description="Basic and acidic residues" evidence="8">
    <location>
        <begin position="420"/>
        <end position="442"/>
    </location>
</feature>
<evidence type="ECO:0000256" key="9">
    <source>
        <dbReference type="SAM" id="SignalP"/>
    </source>
</evidence>